<organism evidence="7 8">
    <name type="scientific">Sporosarcina aquimarina</name>
    <dbReference type="NCBI Taxonomy" id="114975"/>
    <lineage>
        <taxon>Bacteria</taxon>
        <taxon>Bacillati</taxon>
        <taxon>Bacillota</taxon>
        <taxon>Bacilli</taxon>
        <taxon>Bacillales</taxon>
        <taxon>Caryophanaceae</taxon>
        <taxon>Sporosarcina</taxon>
    </lineage>
</organism>
<dbReference type="InterPro" id="IPR014284">
    <property type="entry name" value="RNA_pol_sigma-70_dom"/>
</dbReference>
<evidence type="ECO:0000259" key="6">
    <source>
        <dbReference type="Pfam" id="PF08281"/>
    </source>
</evidence>
<feature type="domain" description="RNA polymerase sigma factor 70 region 4 type 2" evidence="6">
    <location>
        <begin position="110"/>
        <end position="160"/>
    </location>
</feature>
<evidence type="ECO:0000313" key="8">
    <source>
        <dbReference type="Proteomes" id="UP001280629"/>
    </source>
</evidence>
<gene>
    <name evidence="7" type="ORF">QT716_07115</name>
</gene>
<protein>
    <submittedName>
        <fullName evidence="7">Sigma-70 family RNA polymerase sigma factor</fullName>
    </submittedName>
</protein>
<evidence type="ECO:0000256" key="3">
    <source>
        <dbReference type="ARBA" id="ARBA00023082"/>
    </source>
</evidence>
<dbReference type="Gene3D" id="1.10.1740.10">
    <property type="match status" value="1"/>
</dbReference>
<dbReference type="Pfam" id="PF08281">
    <property type="entry name" value="Sigma70_r4_2"/>
    <property type="match status" value="1"/>
</dbReference>
<evidence type="ECO:0000259" key="5">
    <source>
        <dbReference type="Pfam" id="PF04542"/>
    </source>
</evidence>
<dbReference type="RefSeq" id="WP_317935388.1">
    <property type="nucleotide sequence ID" value="NZ_JAUBDH010000004.1"/>
</dbReference>
<feature type="domain" description="RNA polymerase sigma-70 region 2" evidence="5">
    <location>
        <begin position="17"/>
        <end position="76"/>
    </location>
</feature>
<keyword evidence="4" id="KW-0804">Transcription</keyword>
<dbReference type="InterPro" id="IPR013324">
    <property type="entry name" value="RNA_pol_sigma_r3/r4-like"/>
</dbReference>
<keyword evidence="2" id="KW-0805">Transcription regulation</keyword>
<evidence type="ECO:0000313" key="7">
    <source>
        <dbReference type="EMBL" id="MDW0109826.1"/>
    </source>
</evidence>
<dbReference type="PANTHER" id="PTHR43133">
    <property type="entry name" value="RNA POLYMERASE ECF-TYPE SIGMA FACTO"/>
    <property type="match status" value="1"/>
</dbReference>
<keyword evidence="3" id="KW-0731">Sigma factor</keyword>
<comment type="similarity">
    <text evidence="1">Belongs to the sigma-70 factor family. ECF subfamily.</text>
</comment>
<dbReference type="Gene3D" id="1.10.10.10">
    <property type="entry name" value="Winged helix-like DNA-binding domain superfamily/Winged helix DNA-binding domain"/>
    <property type="match status" value="1"/>
</dbReference>
<reference evidence="7 8" key="1">
    <citation type="submission" date="2023-06" db="EMBL/GenBank/DDBJ databases">
        <title>Sporosarcina sp. nov., isolated from Korean traditional fermented seafood 'Jeotgal'.</title>
        <authorList>
            <person name="Yang A.-I."/>
            <person name="Shin N.-R."/>
        </authorList>
    </citation>
    <scope>NUCLEOTIDE SEQUENCE [LARGE SCALE GENOMIC DNA]</scope>
    <source>
        <strain evidence="7 8">KCTC3840</strain>
    </source>
</reference>
<dbReference type="InterPro" id="IPR036388">
    <property type="entry name" value="WH-like_DNA-bd_sf"/>
</dbReference>
<keyword evidence="8" id="KW-1185">Reference proteome</keyword>
<dbReference type="CDD" id="cd06171">
    <property type="entry name" value="Sigma70_r4"/>
    <property type="match status" value="1"/>
</dbReference>
<dbReference type="SUPFAM" id="SSF88946">
    <property type="entry name" value="Sigma2 domain of RNA polymerase sigma factors"/>
    <property type="match status" value="1"/>
</dbReference>
<evidence type="ECO:0000256" key="1">
    <source>
        <dbReference type="ARBA" id="ARBA00010641"/>
    </source>
</evidence>
<dbReference type="Proteomes" id="UP001280629">
    <property type="component" value="Unassembled WGS sequence"/>
</dbReference>
<dbReference type="PANTHER" id="PTHR43133:SF60">
    <property type="entry name" value="RNA POLYMERASE SIGMA FACTOR SIGV"/>
    <property type="match status" value="1"/>
</dbReference>
<dbReference type="Pfam" id="PF04542">
    <property type="entry name" value="Sigma70_r2"/>
    <property type="match status" value="1"/>
</dbReference>
<evidence type="ECO:0000256" key="4">
    <source>
        <dbReference type="ARBA" id="ARBA00023163"/>
    </source>
</evidence>
<sequence length="173" mass="20664">MERHERDRLLVEAMDLHGDYLLRIVYAIVKEKTKAEDIVQEVFIQYYIHIDEFEHRSSVKTYLYRIAINRCRNLFKSWHYRKLELSHQVGQLLVSIQDTEEQVIHEESSEELKRLINRLPLKYKEVIWLFYYAELKVSEIGEALGCSVNTVKTRLARARRLVKGILKEENAVD</sequence>
<dbReference type="EMBL" id="JAUBDH010000004">
    <property type="protein sequence ID" value="MDW0109826.1"/>
    <property type="molecule type" value="Genomic_DNA"/>
</dbReference>
<dbReference type="InterPro" id="IPR039425">
    <property type="entry name" value="RNA_pol_sigma-70-like"/>
</dbReference>
<accession>A0ABU4FYT6</accession>
<dbReference type="SUPFAM" id="SSF88659">
    <property type="entry name" value="Sigma3 and sigma4 domains of RNA polymerase sigma factors"/>
    <property type="match status" value="1"/>
</dbReference>
<dbReference type="InterPro" id="IPR007627">
    <property type="entry name" value="RNA_pol_sigma70_r2"/>
</dbReference>
<dbReference type="NCBIfam" id="TIGR02937">
    <property type="entry name" value="sigma70-ECF"/>
    <property type="match status" value="1"/>
</dbReference>
<dbReference type="InterPro" id="IPR013325">
    <property type="entry name" value="RNA_pol_sigma_r2"/>
</dbReference>
<name>A0ABU4FYT6_9BACL</name>
<dbReference type="InterPro" id="IPR013249">
    <property type="entry name" value="RNA_pol_sigma70_r4_t2"/>
</dbReference>
<comment type="caution">
    <text evidence="7">The sequence shown here is derived from an EMBL/GenBank/DDBJ whole genome shotgun (WGS) entry which is preliminary data.</text>
</comment>
<evidence type="ECO:0000256" key="2">
    <source>
        <dbReference type="ARBA" id="ARBA00023015"/>
    </source>
</evidence>
<proteinExistence type="inferred from homology"/>